<dbReference type="SUPFAM" id="SSF46785">
    <property type="entry name" value="Winged helix' DNA-binding domain"/>
    <property type="match status" value="1"/>
</dbReference>
<dbReference type="InterPro" id="IPR058163">
    <property type="entry name" value="LysR-type_TF_proteobact-type"/>
</dbReference>
<dbReference type="Pfam" id="PF03466">
    <property type="entry name" value="LysR_substrate"/>
    <property type="match status" value="1"/>
</dbReference>
<keyword evidence="4" id="KW-0804">Transcription</keyword>
<dbReference type="RefSeq" id="WP_138400251.1">
    <property type="nucleotide sequence ID" value="NZ_JBAFVI010000010.1"/>
</dbReference>
<dbReference type="EMBL" id="VAUP01000031">
    <property type="protein sequence ID" value="TLX42110.1"/>
    <property type="molecule type" value="Genomic_DNA"/>
</dbReference>
<dbReference type="FunFam" id="1.10.10.10:FF:000001">
    <property type="entry name" value="LysR family transcriptional regulator"/>
    <property type="match status" value="1"/>
</dbReference>
<dbReference type="GO" id="GO:0043565">
    <property type="term" value="F:sequence-specific DNA binding"/>
    <property type="evidence" value="ECO:0007669"/>
    <property type="project" value="TreeGrafter"/>
</dbReference>
<dbReference type="InterPro" id="IPR005119">
    <property type="entry name" value="LysR_subst-bd"/>
</dbReference>
<evidence type="ECO:0000313" key="6">
    <source>
        <dbReference type="EMBL" id="TLX42110.1"/>
    </source>
</evidence>
<dbReference type="Gene3D" id="3.40.190.10">
    <property type="entry name" value="Periplasmic binding protein-like II"/>
    <property type="match status" value="2"/>
</dbReference>
<dbReference type="InterPro" id="IPR000847">
    <property type="entry name" value="LysR_HTH_N"/>
</dbReference>
<feature type="domain" description="HTH lysR-type" evidence="5">
    <location>
        <begin position="1"/>
        <end position="59"/>
    </location>
</feature>
<proteinExistence type="inferred from homology"/>
<dbReference type="PANTHER" id="PTHR30537:SF17">
    <property type="entry name" value="LYSR-FAMILY REGULATORY PROTEIN"/>
    <property type="match status" value="1"/>
</dbReference>
<dbReference type="InterPro" id="IPR036388">
    <property type="entry name" value="WH-like_DNA-bd_sf"/>
</dbReference>
<evidence type="ECO:0000256" key="4">
    <source>
        <dbReference type="ARBA" id="ARBA00023163"/>
    </source>
</evidence>
<dbReference type="PANTHER" id="PTHR30537">
    <property type="entry name" value="HTH-TYPE TRANSCRIPTIONAL REGULATOR"/>
    <property type="match status" value="1"/>
</dbReference>
<evidence type="ECO:0000313" key="7">
    <source>
        <dbReference type="Proteomes" id="UP000305131"/>
    </source>
</evidence>
<evidence type="ECO:0000256" key="3">
    <source>
        <dbReference type="ARBA" id="ARBA00023125"/>
    </source>
</evidence>
<dbReference type="GO" id="GO:0003700">
    <property type="term" value="F:DNA-binding transcription factor activity"/>
    <property type="evidence" value="ECO:0007669"/>
    <property type="project" value="InterPro"/>
</dbReference>
<sequence>MDQLAAMRAFVRVVETGNFTRAADLMDMPKATLTKHVQSLEQHLRTRLFNRTTRRVTVTPDGAAYYERALLILNDLDELDGSLSTAQALPQGRLRIDLSPSLATRLLIPALPDFLARFPDIALDVGCTDRPVDLLGENVDCVIRVGEIHDPNLVARRIGELSFEAVAAPAYIARYGMPSHPKEFEAGHVVVRYFSAQTGRYHPFEFVRGSEVVEVTGDYRMACNDGNAYIAAGLAGLGVIQAPVFHVDEHLASGALVRVLTDWTAGSMPIHVVYPPSRHLSNRLRVFVDWVAELFARSDLARRAAG</sequence>
<keyword evidence="3" id="KW-0238">DNA-binding</keyword>
<dbReference type="OrthoDB" id="9786526at2"/>
<dbReference type="Pfam" id="PF00126">
    <property type="entry name" value="HTH_1"/>
    <property type="match status" value="1"/>
</dbReference>
<evidence type="ECO:0000259" key="5">
    <source>
        <dbReference type="PROSITE" id="PS50931"/>
    </source>
</evidence>
<name>A0A6C1KD47_XANAU</name>
<dbReference type="PROSITE" id="PS50931">
    <property type="entry name" value="HTH_LYSR"/>
    <property type="match status" value="1"/>
</dbReference>
<keyword evidence="2" id="KW-0805">Transcription regulation</keyword>
<dbReference type="SUPFAM" id="SSF53850">
    <property type="entry name" value="Periplasmic binding protein-like II"/>
    <property type="match status" value="1"/>
</dbReference>
<comment type="caution">
    <text evidence="6">The sequence shown here is derived from an EMBL/GenBank/DDBJ whole genome shotgun (WGS) entry which is preliminary data.</text>
</comment>
<dbReference type="CDD" id="cd08472">
    <property type="entry name" value="PBP2_CrgA_like_3"/>
    <property type="match status" value="1"/>
</dbReference>
<dbReference type="AlphaFoldDB" id="A0A6C1KD47"/>
<dbReference type="GO" id="GO:0006351">
    <property type="term" value="P:DNA-templated transcription"/>
    <property type="evidence" value="ECO:0007669"/>
    <property type="project" value="TreeGrafter"/>
</dbReference>
<dbReference type="Gene3D" id="1.10.10.10">
    <property type="entry name" value="Winged helix-like DNA-binding domain superfamily/Winged helix DNA-binding domain"/>
    <property type="match status" value="1"/>
</dbReference>
<comment type="similarity">
    <text evidence="1">Belongs to the LysR transcriptional regulatory family.</text>
</comment>
<protein>
    <submittedName>
        <fullName evidence="6">LysR family transcriptional regulator</fullName>
    </submittedName>
</protein>
<dbReference type="GeneID" id="95774708"/>
<evidence type="ECO:0000256" key="1">
    <source>
        <dbReference type="ARBA" id="ARBA00009437"/>
    </source>
</evidence>
<organism evidence="6 7">
    <name type="scientific">Xanthobacter autotrophicus</name>
    <dbReference type="NCBI Taxonomy" id="280"/>
    <lineage>
        <taxon>Bacteria</taxon>
        <taxon>Pseudomonadati</taxon>
        <taxon>Pseudomonadota</taxon>
        <taxon>Alphaproteobacteria</taxon>
        <taxon>Hyphomicrobiales</taxon>
        <taxon>Xanthobacteraceae</taxon>
        <taxon>Xanthobacter</taxon>
    </lineage>
</organism>
<dbReference type="Proteomes" id="UP000305131">
    <property type="component" value="Unassembled WGS sequence"/>
</dbReference>
<reference evidence="6 7" key="1">
    <citation type="submission" date="2019-05" db="EMBL/GenBank/DDBJ databases">
        <authorList>
            <person name="Zhou X."/>
        </authorList>
    </citation>
    <scope>NUCLEOTIDE SEQUENCE [LARGE SCALE GENOMIC DNA]</scope>
    <source>
        <strain evidence="6 7">DSM 432</strain>
    </source>
</reference>
<gene>
    <name evidence="6" type="ORF">FBQ73_14730</name>
</gene>
<accession>A0A6C1KD47</accession>
<evidence type="ECO:0000256" key="2">
    <source>
        <dbReference type="ARBA" id="ARBA00023015"/>
    </source>
</evidence>
<dbReference type="InterPro" id="IPR036390">
    <property type="entry name" value="WH_DNA-bd_sf"/>
</dbReference>